<protein>
    <recommendedName>
        <fullName evidence="3">Gag-pol polyprotein</fullName>
    </recommendedName>
</protein>
<evidence type="ECO:0000313" key="2">
    <source>
        <dbReference type="Proteomes" id="UP000237105"/>
    </source>
</evidence>
<sequence length="93" mass="10382">MSFLAKGGSISRPPLLDGTNNSYWKARMKAFIKALDEKAWRSVLSGWSPPTIKDDEGKDIIKPELTWSSDDDKFANYNSKALHAILNGELGLR</sequence>
<accession>A0A2P5C743</accession>
<dbReference type="Proteomes" id="UP000237105">
    <property type="component" value="Unassembled WGS sequence"/>
</dbReference>
<comment type="caution">
    <text evidence="1">The sequence shown here is derived from an EMBL/GenBank/DDBJ whole genome shotgun (WGS) entry which is preliminary data.</text>
</comment>
<dbReference type="STRING" id="3476.A0A2P5C743"/>
<feature type="non-terminal residue" evidence="1">
    <location>
        <position position="1"/>
    </location>
</feature>
<name>A0A2P5C743_PARAD</name>
<evidence type="ECO:0000313" key="1">
    <source>
        <dbReference type="EMBL" id="PON56853.1"/>
    </source>
</evidence>
<gene>
    <name evidence="1" type="ORF">PanWU01x14_178340</name>
</gene>
<dbReference type="EMBL" id="JXTB01000166">
    <property type="protein sequence ID" value="PON56853.1"/>
    <property type="molecule type" value="Genomic_DNA"/>
</dbReference>
<proteinExistence type="predicted"/>
<evidence type="ECO:0008006" key="3">
    <source>
        <dbReference type="Google" id="ProtNLM"/>
    </source>
</evidence>
<keyword evidence="2" id="KW-1185">Reference proteome</keyword>
<dbReference type="OrthoDB" id="1000712at2759"/>
<reference evidence="2" key="1">
    <citation type="submission" date="2016-06" db="EMBL/GenBank/DDBJ databases">
        <title>Parallel loss of symbiosis genes in relatives of nitrogen-fixing non-legume Parasponia.</title>
        <authorList>
            <person name="Van Velzen R."/>
            <person name="Holmer R."/>
            <person name="Bu F."/>
            <person name="Rutten L."/>
            <person name="Van Zeijl A."/>
            <person name="Liu W."/>
            <person name="Santuari L."/>
            <person name="Cao Q."/>
            <person name="Sharma T."/>
            <person name="Shen D."/>
            <person name="Roswanjaya Y."/>
            <person name="Wardhani T."/>
            <person name="Kalhor M.S."/>
            <person name="Jansen J."/>
            <person name="Van den Hoogen J."/>
            <person name="Gungor B."/>
            <person name="Hartog M."/>
            <person name="Hontelez J."/>
            <person name="Verver J."/>
            <person name="Yang W.-C."/>
            <person name="Schijlen E."/>
            <person name="Repin R."/>
            <person name="Schilthuizen M."/>
            <person name="Schranz E."/>
            <person name="Heidstra R."/>
            <person name="Miyata K."/>
            <person name="Fedorova E."/>
            <person name="Kohlen W."/>
            <person name="Bisseling T."/>
            <person name="Smit S."/>
            <person name="Geurts R."/>
        </authorList>
    </citation>
    <scope>NUCLEOTIDE SEQUENCE [LARGE SCALE GENOMIC DNA]</scope>
    <source>
        <strain evidence="2">cv. WU1-14</strain>
    </source>
</reference>
<dbReference type="AlphaFoldDB" id="A0A2P5C743"/>
<organism evidence="1 2">
    <name type="scientific">Parasponia andersonii</name>
    <name type="common">Sponia andersonii</name>
    <dbReference type="NCBI Taxonomy" id="3476"/>
    <lineage>
        <taxon>Eukaryota</taxon>
        <taxon>Viridiplantae</taxon>
        <taxon>Streptophyta</taxon>
        <taxon>Embryophyta</taxon>
        <taxon>Tracheophyta</taxon>
        <taxon>Spermatophyta</taxon>
        <taxon>Magnoliopsida</taxon>
        <taxon>eudicotyledons</taxon>
        <taxon>Gunneridae</taxon>
        <taxon>Pentapetalae</taxon>
        <taxon>rosids</taxon>
        <taxon>fabids</taxon>
        <taxon>Rosales</taxon>
        <taxon>Cannabaceae</taxon>
        <taxon>Parasponia</taxon>
    </lineage>
</organism>